<dbReference type="Pfam" id="PF00759">
    <property type="entry name" value="Glyco_hydro_9"/>
    <property type="match status" value="1"/>
</dbReference>
<accession>L8X6C6</accession>
<reference evidence="11 12" key="1">
    <citation type="journal article" date="2013" name="Nat. Commun.">
        <title>The evolution and pathogenic mechanisms of the rice sheath blight pathogen.</title>
        <authorList>
            <person name="Zheng A."/>
            <person name="Lin R."/>
            <person name="Xu L."/>
            <person name="Qin P."/>
            <person name="Tang C."/>
            <person name="Ai P."/>
            <person name="Zhang D."/>
            <person name="Liu Y."/>
            <person name="Sun Z."/>
            <person name="Feng H."/>
            <person name="Wang Y."/>
            <person name="Chen Y."/>
            <person name="Liang X."/>
            <person name="Fu R."/>
            <person name="Li Q."/>
            <person name="Zhang J."/>
            <person name="Yu X."/>
            <person name="Xie Z."/>
            <person name="Ding L."/>
            <person name="Guan P."/>
            <person name="Tang J."/>
            <person name="Liang Y."/>
            <person name="Wang S."/>
            <person name="Deng Q."/>
            <person name="Li S."/>
            <person name="Zhu J."/>
            <person name="Wang L."/>
            <person name="Liu H."/>
            <person name="Li P."/>
        </authorList>
    </citation>
    <scope>NUCLEOTIDE SEQUENCE [LARGE SCALE GENOMIC DNA]</scope>
    <source>
        <strain evidence="12">AG-1 IA</strain>
    </source>
</reference>
<proteinExistence type="inferred from homology"/>
<evidence type="ECO:0000256" key="7">
    <source>
        <dbReference type="ARBA" id="ARBA00023295"/>
    </source>
</evidence>
<dbReference type="SUPFAM" id="SSF48208">
    <property type="entry name" value="Six-hairpin glycosidases"/>
    <property type="match status" value="1"/>
</dbReference>
<feature type="signal peptide" evidence="9">
    <location>
        <begin position="1"/>
        <end position="21"/>
    </location>
</feature>
<evidence type="ECO:0000256" key="9">
    <source>
        <dbReference type="SAM" id="SignalP"/>
    </source>
</evidence>
<dbReference type="InterPro" id="IPR008928">
    <property type="entry name" value="6-hairpin_glycosidase_sf"/>
</dbReference>
<dbReference type="Proteomes" id="UP000011668">
    <property type="component" value="Unassembled WGS sequence"/>
</dbReference>
<dbReference type="GO" id="GO:0030245">
    <property type="term" value="P:cellulose catabolic process"/>
    <property type="evidence" value="ECO:0007669"/>
    <property type="project" value="UniProtKB-KW"/>
</dbReference>
<comment type="caution">
    <text evidence="11">The sequence shown here is derived from an EMBL/GenBank/DDBJ whole genome shotgun (WGS) entry which is preliminary data.</text>
</comment>
<dbReference type="EC" id="3.2.1.4" evidence="3"/>
<dbReference type="HOGENOM" id="CLU_1082502_0_0_1"/>
<evidence type="ECO:0000313" key="11">
    <source>
        <dbReference type="EMBL" id="ELU45836.1"/>
    </source>
</evidence>
<name>L8X6C6_THACA</name>
<gene>
    <name evidence="11" type="ORF">AG1IA_00123</name>
</gene>
<evidence type="ECO:0000256" key="5">
    <source>
        <dbReference type="ARBA" id="ARBA00023001"/>
    </source>
</evidence>
<dbReference type="InterPro" id="IPR012341">
    <property type="entry name" value="6hp_glycosidase-like_sf"/>
</dbReference>
<comment type="similarity">
    <text evidence="2">Belongs to the glycosyl hydrolase 9 (cellulase E) family.</text>
</comment>
<dbReference type="STRING" id="983506.L8X6C6"/>
<keyword evidence="9" id="KW-0732">Signal</keyword>
<keyword evidence="8" id="KW-0624">Polysaccharide degradation</keyword>
<keyword evidence="7" id="KW-0326">Glycosidase</keyword>
<dbReference type="InterPro" id="IPR001701">
    <property type="entry name" value="Glyco_hydro_9"/>
</dbReference>
<dbReference type="AlphaFoldDB" id="L8X6C6"/>
<feature type="chain" id="PRO_5003997453" description="cellulase" evidence="9">
    <location>
        <begin position="22"/>
        <end position="257"/>
    </location>
</feature>
<evidence type="ECO:0000256" key="6">
    <source>
        <dbReference type="ARBA" id="ARBA00023277"/>
    </source>
</evidence>
<evidence type="ECO:0000256" key="1">
    <source>
        <dbReference type="ARBA" id="ARBA00000966"/>
    </source>
</evidence>
<evidence type="ECO:0000256" key="3">
    <source>
        <dbReference type="ARBA" id="ARBA00012601"/>
    </source>
</evidence>
<sequence>MPRVLATSLLVLHAAAQLAYAQNPENQANSIVPYTVPSEPRYDYAEVLHKVPTLPSLPSRTPWLTGEIFNRACCFTMPSARASWVPTDVWRGVEIRVLIVLVPMVKIYRVVTLRPQTPWLGCSFSIQSNSVLICFGVAQKWGLPMAWTLTQLSYNVHVFSEAMQAVNEYDEALEGIKWGIDYLVNCISSPDQFVGQVSGSALLETPTSILDTLGRPKSTRCGLLGESNVLKASHTSTRRTLPPRFLVNHLQRSRLPR</sequence>
<keyword evidence="5" id="KW-0136">Cellulose degradation</keyword>
<evidence type="ECO:0000259" key="10">
    <source>
        <dbReference type="Pfam" id="PF00759"/>
    </source>
</evidence>
<keyword evidence="6" id="KW-0119">Carbohydrate metabolism</keyword>
<keyword evidence="12" id="KW-1185">Reference proteome</keyword>
<protein>
    <recommendedName>
        <fullName evidence="3">cellulase</fullName>
        <ecNumber evidence="3">3.2.1.4</ecNumber>
    </recommendedName>
</protein>
<dbReference type="OrthoDB" id="10257085at2759"/>
<evidence type="ECO:0000256" key="8">
    <source>
        <dbReference type="ARBA" id="ARBA00023326"/>
    </source>
</evidence>
<evidence type="ECO:0000313" key="12">
    <source>
        <dbReference type="Proteomes" id="UP000011668"/>
    </source>
</evidence>
<dbReference type="PANTHER" id="PTHR22298">
    <property type="entry name" value="ENDO-1,4-BETA-GLUCANASE"/>
    <property type="match status" value="1"/>
</dbReference>
<dbReference type="GO" id="GO:0008810">
    <property type="term" value="F:cellulase activity"/>
    <property type="evidence" value="ECO:0007669"/>
    <property type="project" value="UniProtKB-EC"/>
</dbReference>
<dbReference type="EMBL" id="AFRT01000031">
    <property type="protein sequence ID" value="ELU45836.1"/>
    <property type="molecule type" value="Genomic_DNA"/>
</dbReference>
<evidence type="ECO:0000256" key="4">
    <source>
        <dbReference type="ARBA" id="ARBA00022801"/>
    </source>
</evidence>
<organism evidence="11 12">
    <name type="scientific">Thanatephorus cucumeris (strain AG1-IA)</name>
    <name type="common">Rice sheath blight fungus</name>
    <name type="synonym">Rhizoctonia solani</name>
    <dbReference type="NCBI Taxonomy" id="983506"/>
    <lineage>
        <taxon>Eukaryota</taxon>
        <taxon>Fungi</taxon>
        <taxon>Dikarya</taxon>
        <taxon>Basidiomycota</taxon>
        <taxon>Agaricomycotina</taxon>
        <taxon>Agaricomycetes</taxon>
        <taxon>Cantharellales</taxon>
        <taxon>Ceratobasidiaceae</taxon>
        <taxon>Rhizoctonia</taxon>
        <taxon>Rhizoctonia solani AG-1</taxon>
    </lineage>
</organism>
<feature type="domain" description="Glycoside hydrolase family 9" evidence="10">
    <location>
        <begin position="140"/>
        <end position="199"/>
    </location>
</feature>
<keyword evidence="4 11" id="KW-0378">Hydrolase</keyword>
<comment type="catalytic activity">
    <reaction evidence="1">
        <text>Endohydrolysis of (1-&gt;4)-beta-D-glucosidic linkages in cellulose, lichenin and cereal beta-D-glucans.</text>
        <dbReference type="EC" id="3.2.1.4"/>
    </reaction>
</comment>
<evidence type="ECO:0000256" key="2">
    <source>
        <dbReference type="ARBA" id="ARBA00007072"/>
    </source>
</evidence>
<dbReference type="Gene3D" id="1.50.10.10">
    <property type="match status" value="1"/>
</dbReference>